<organism evidence="2 3">
    <name type="scientific">Lysinibacillus capsici</name>
    <dbReference type="NCBI Taxonomy" id="2115968"/>
    <lineage>
        <taxon>Bacteria</taxon>
        <taxon>Bacillati</taxon>
        <taxon>Bacillota</taxon>
        <taxon>Bacilli</taxon>
        <taxon>Bacillales</taxon>
        <taxon>Bacillaceae</taxon>
        <taxon>Lysinibacillus</taxon>
    </lineage>
</organism>
<reference evidence="2 3" key="1">
    <citation type="submission" date="2018-06" db="EMBL/GenBank/DDBJ databases">
        <authorList>
            <consortium name="Pathogen Informatics"/>
            <person name="Doyle S."/>
        </authorList>
    </citation>
    <scope>NUCLEOTIDE SEQUENCE [LARGE SCALE GENOMIC DNA]</scope>
    <source>
        <strain evidence="2 3">NCTC7582</strain>
    </source>
</reference>
<name>A0A2X1A900_9BACI</name>
<feature type="domain" description="DUF6094" evidence="1">
    <location>
        <begin position="2"/>
        <end position="194"/>
    </location>
</feature>
<dbReference type="GO" id="GO:0032259">
    <property type="term" value="P:methylation"/>
    <property type="evidence" value="ECO:0007669"/>
    <property type="project" value="UniProtKB-KW"/>
</dbReference>
<dbReference type="InterPro" id="IPR046076">
    <property type="entry name" value="DUF6094"/>
</dbReference>
<dbReference type="GO" id="GO:0008168">
    <property type="term" value="F:methyltransferase activity"/>
    <property type="evidence" value="ECO:0007669"/>
    <property type="project" value="UniProtKB-KW"/>
</dbReference>
<evidence type="ECO:0000313" key="3">
    <source>
        <dbReference type="Proteomes" id="UP000251431"/>
    </source>
</evidence>
<proteinExistence type="predicted"/>
<dbReference type="PROSITE" id="PS00092">
    <property type="entry name" value="N6_MTASE"/>
    <property type="match status" value="1"/>
</dbReference>
<keyword evidence="2" id="KW-0489">Methyltransferase</keyword>
<dbReference type="CDD" id="cd02440">
    <property type="entry name" value="AdoMet_MTases"/>
    <property type="match status" value="1"/>
</dbReference>
<dbReference type="Proteomes" id="UP000251431">
    <property type="component" value="Unassembled WGS sequence"/>
</dbReference>
<dbReference type="SUPFAM" id="SSF53335">
    <property type="entry name" value="S-adenosyl-L-methionine-dependent methyltransferases"/>
    <property type="match status" value="1"/>
</dbReference>
<dbReference type="PRINTS" id="PR00507">
    <property type="entry name" value="N12N6MTFRASE"/>
</dbReference>
<evidence type="ECO:0000259" key="1">
    <source>
        <dbReference type="Pfam" id="PF19587"/>
    </source>
</evidence>
<dbReference type="Pfam" id="PF19587">
    <property type="entry name" value="DUF6094"/>
    <property type="match status" value="1"/>
</dbReference>
<dbReference type="GO" id="GO:0003676">
    <property type="term" value="F:nucleic acid binding"/>
    <property type="evidence" value="ECO:0007669"/>
    <property type="project" value="InterPro"/>
</dbReference>
<protein>
    <submittedName>
        <fullName evidence="2">Type I restriction-modification system methyltransferase subunit</fullName>
    </submittedName>
</protein>
<dbReference type="InterPro" id="IPR002052">
    <property type="entry name" value="DNA_methylase_N6_adenine_CS"/>
</dbReference>
<dbReference type="EMBL" id="UAQE01000007">
    <property type="protein sequence ID" value="SPU40617.1"/>
    <property type="molecule type" value="Genomic_DNA"/>
</dbReference>
<dbReference type="Gene3D" id="3.40.50.150">
    <property type="entry name" value="Vaccinia Virus protein VP39"/>
    <property type="match status" value="1"/>
</dbReference>
<dbReference type="AlphaFoldDB" id="A0A2X1A900"/>
<accession>A0A2X1A900</accession>
<dbReference type="InterPro" id="IPR029063">
    <property type="entry name" value="SAM-dependent_MTases_sf"/>
</dbReference>
<dbReference type="RefSeq" id="WP_112118873.1">
    <property type="nucleotide sequence ID" value="NZ_UAQE01000007.1"/>
</dbReference>
<keyword evidence="2" id="KW-0808">Transferase</keyword>
<sequence length="367" mass="41072">MSRIGNKINAGFVATQMPQVKFIKELIEYTGDTAILDTCCGTGEVLRYLAEQPDAALNDEEGLKNNIITYGVEIDKGRGAIAEDNLDNVVIAPIESMMISNEQFGLIFLNPPYDYMLKNNSGESERKELVELERALRYLMPGGVMVYIIPHYRFSDPRIARILSTHFNNVMIARFTDENYSEFKQCVFIGYKKRGIYKEFNEDLFNVFTKLESEEFTLSKLPTLEKLAERAKEEEGRNWKVPVGNTKIKTFSTRLINKSLIAGALNESTGLAQFIGQTKPRSLDISGKRPPLPLSSGQIALLLASGGINGLMAAEDPNRVHILRGQEVVSNTTLEEHTESGTITKIKTKREVSIKVITPKGIVKKLM</sequence>
<gene>
    <name evidence="2" type="ORF">NCTC7582_05161</name>
</gene>
<evidence type="ECO:0000313" key="2">
    <source>
        <dbReference type="EMBL" id="SPU40617.1"/>
    </source>
</evidence>